<proteinExistence type="predicted"/>
<protein>
    <submittedName>
        <fullName evidence="2">Uncharacterized protein</fullName>
    </submittedName>
</protein>
<name>A0ABW9KH39_9BACT</name>
<keyword evidence="3" id="KW-1185">Reference proteome</keyword>
<gene>
    <name evidence="2" type="ORF">ACK2TP_03655</name>
</gene>
<evidence type="ECO:0000313" key="3">
    <source>
        <dbReference type="Proteomes" id="UP001634747"/>
    </source>
</evidence>
<dbReference type="RefSeq" id="WP_263413603.1">
    <property type="nucleotide sequence ID" value="NZ_BAABBH010000001.1"/>
</dbReference>
<feature type="region of interest" description="Disordered" evidence="1">
    <location>
        <begin position="125"/>
        <end position="145"/>
    </location>
</feature>
<sequence length="145" mass="15568">MRQANHEAVALAETKISGVLFDLDDGQPIQPASRLSELLDFFVAKKQIEDAVSVELAWTRSLLLAGDLAEAQRHFRSAKAKAAQTGDVTLESDFIPVFARLSAAQGDRRRAEVLLDGAIARASASGNVAPRWTCESRSSKSATSA</sequence>
<evidence type="ECO:0000256" key="1">
    <source>
        <dbReference type="SAM" id="MobiDB-lite"/>
    </source>
</evidence>
<evidence type="ECO:0000313" key="2">
    <source>
        <dbReference type="EMBL" id="MFN2974848.1"/>
    </source>
</evidence>
<reference evidence="2 3" key="1">
    <citation type="submission" date="2024-12" db="EMBL/GenBank/DDBJ databases">
        <authorList>
            <person name="Lee Y."/>
        </authorList>
    </citation>
    <scope>NUCLEOTIDE SEQUENCE [LARGE SCALE GENOMIC DNA]</scope>
    <source>
        <strain evidence="2 3">03SUJ4</strain>
    </source>
</reference>
<comment type="caution">
    <text evidence="2">The sequence shown here is derived from an EMBL/GenBank/DDBJ whole genome shotgun (WGS) entry which is preliminary data.</text>
</comment>
<dbReference type="Proteomes" id="UP001634747">
    <property type="component" value="Unassembled WGS sequence"/>
</dbReference>
<dbReference type="EMBL" id="JBJYXY010000001">
    <property type="protein sequence ID" value="MFN2974848.1"/>
    <property type="molecule type" value="Genomic_DNA"/>
</dbReference>
<organism evidence="2 3">
    <name type="scientific">Terriglobus aquaticus</name>
    <dbReference type="NCBI Taxonomy" id="940139"/>
    <lineage>
        <taxon>Bacteria</taxon>
        <taxon>Pseudomonadati</taxon>
        <taxon>Acidobacteriota</taxon>
        <taxon>Terriglobia</taxon>
        <taxon>Terriglobales</taxon>
        <taxon>Acidobacteriaceae</taxon>
        <taxon>Terriglobus</taxon>
    </lineage>
</organism>
<feature type="compositionally biased region" description="Polar residues" evidence="1">
    <location>
        <begin position="135"/>
        <end position="145"/>
    </location>
</feature>
<accession>A0ABW9KH39</accession>